<dbReference type="KEGG" id="pphr:APZ00_13220"/>
<dbReference type="EMBL" id="CP013068">
    <property type="protein sequence ID" value="ALV27905.1"/>
    <property type="molecule type" value="Genomic_DNA"/>
</dbReference>
<keyword evidence="8" id="KW-0282">Flagellum</keyword>
<dbReference type="PATRIC" id="fig|121719.5.peg.1863"/>
<evidence type="ECO:0000256" key="3">
    <source>
        <dbReference type="ARBA" id="ARBA00022795"/>
    </source>
</evidence>
<dbReference type="Gene3D" id="2.60.40.4070">
    <property type="match status" value="1"/>
</dbReference>
<comment type="function">
    <text evidence="4 5">Required for flagellar hook formation. May act as a scaffolding protein.</text>
</comment>
<dbReference type="Pfam" id="PF03963">
    <property type="entry name" value="FlgD"/>
    <property type="match status" value="1"/>
</dbReference>
<evidence type="ECO:0000259" key="6">
    <source>
        <dbReference type="Pfam" id="PF13860"/>
    </source>
</evidence>
<keyword evidence="8" id="KW-0969">Cilium</keyword>
<dbReference type="Pfam" id="PF13861">
    <property type="entry name" value="FLgD_tudor"/>
    <property type="match status" value="1"/>
</dbReference>
<keyword evidence="8" id="KW-0966">Cell projection</keyword>
<protein>
    <recommendedName>
        <fullName evidence="2 5">Basal-body rod modification protein FlgD</fullName>
    </recommendedName>
</protein>
<dbReference type="Proteomes" id="UP000064921">
    <property type="component" value="Chromosome"/>
</dbReference>
<dbReference type="Pfam" id="PF13860">
    <property type="entry name" value="FlgD_ig"/>
    <property type="match status" value="1"/>
</dbReference>
<evidence type="ECO:0000256" key="4">
    <source>
        <dbReference type="ARBA" id="ARBA00024746"/>
    </source>
</evidence>
<evidence type="ECO:0000256" key="2">
    <source>
        <dbReference type="ARBA" id="ARBA00016013"/>
    </source>
</evidence>
<evidence type="ECO:0000313" key="9">
    <source>
        <dbReference type="Proteomes" id="UP000064921"/>
    </source>
</evidence>
<dbReference type="AlphaFoldDB" id="A0A0L0ITX4"/>
<evidence type="ECO:0000256" key="5">
    <source>
        <dbReference type="RuleBase" id="RU362076"/>
    </source>
</evidence>
<sequence>MATVSTNNAAAAAQGSSAASKQTLLGSYDLFLTLLTTQIKNQDPLEPLDASQYTQQLVQYSSVEQAIKSNQHLESLIAMMQAGQASSYVNYLGSQVTASGASSVLTNGEAIWKANVSEAASGTVEIRNSAGAKVYEGPVEFNRGNNTFTWDGKTATGSVMPDGAYTVSFRLSNAAGNKVTPTTQISGVVDRVDLSSGTPYLEIGGVSIPVSSVTSVARAS</sequence>
<reference evidence="8 9" key="1">
    <citation type="submission" date="2015-10" db="EMBL/GenBank/DDBJ databases">
        <title>The world's first case of liver abscess caused by Pannonibacter phragmitetus.</title>
        <authorList>
            <person name="Ming D."/>
            <person name="Wang M."/>
            <person name="Zhou Y."/>
            <person name="Jiang T."/>
            <person name="Hu S."/>
        </authorList>
    </citation>
    <scope>NUCLEOTIDE SEQUENCE [LARGE SCALE GENOMIC DNA]</scope>
    <source>
        <strain evidence="8 9">31801</strain>
    </source>
</reference>
<dbReference type="STRING" id="121719.APZ00_13220"/>
<feature type="domain" description="FlgD/Vpr Ig-like" evidence="6">
    <location>
        <begin position="116"/>
        <end position="170"/>
    </location>
</feature>
<keyword evidence="3 5" id="KW-1005">Bacterial flagellum biogenesis</keyword>
<keyword evidence="9" id="KW-1185">Reference proteome</keyword>
<comment type="similarity">
    <text evidence="1 5">Belongs to the FlgD family.</text>
</comment>
<evidence type="ECO:0000256" key="1">
    <source>
        <dbReference type="ARBA" id="ARBA00010577"/>
    </source>
</evidence>
<evidence type="ECO:0000259" key="7">
    <source>
        <dbReference type="Pfam" id="PF13861"/>
    </source>
</evidence>
<feature type="domain" description="FlgD Tudor-like" evidence="7">
    <location>
        <begin position="84"/>
        <end position="214"/>
    </location>
</feature>
<proteinExistence type="inferred from homology"/>
<dbReference type="InterPro" id="IPR025965">
    <property type="entry name" value="FlgD/Vpr_Ig-like"/>
</dbReference>
<dbReference type="InterPro" id="IPR025963">
    <property type="entry name" value="FLgD_Tudor"/>
</dbReference>
<dbReference type="InterPro" id="IPR005648">
    <property type="entry name" value="FlgD"/>
</dbReference>
<accession>A0A0L0ITX4</accession>
<dbReference type="Gene3D" id="2.30.30.910">
    <property type="match status" value="1"/>
</dbReference>
<organism evidence="8 9">
    <name type="scientific">Pannonibacter phragmitetus</name>
    <dbReference type="NCBI Taxonomy" id="121719"/>
    <lineage>
        <taxon>Bacteria</taxon>
        <taxon>Pseudomonadati</taxon>
        <taxon>Pseudomonadota</taxon>
        <taxon>Alphaproteobacteria</taxon>
        <taxon>Hyphomicrobiales</taxon>
        <taxon>Stappiaceae</taxon>
        <taxon>Pannonibacter</taxon>
    </lineage>
</organism>
<dbReference type="RefSeq" id="WP_050474946.1">
    <property type="nucleotide sequence ID" value="NZ_CM011124.1"/>
</dbReference>
<name>A0A0L0ITX4_9HYPH</name>
<gene>
    <name evidence="8" type="ORF">APZ00_13220</name>
</gene>
<dbReference type="GO" id="GO:0044781">
    <property type="term" value="P:bacterial-type flagellum organization"/>
    <property type="evidence" value="ECO:0007669"/>
    <property type="project" value="UniProtKB-UniRule"/>
</dbReference>
<evidence type="ECO:0000313" key="8">
    <source>
        <dbReference type="EMBL" id="ALV27905.1"/>
    </source>
</evidence>